<gene>
    <name evidence="2" type="ORF">AVDCRST_MAG65-372</name>
</gene>
<accession>A0A6J4R851</accession>
<name>A0A6J4R851_9ACTN</name>
<feature type="compositionally biased region" description="Basic residues" evidence="1">
    <location>
        <begin position="130"/>
        <end position="147"/>
    </location>
</feature>
<dbReference type="EMBL" id="CADCVL010000059">
    <property type="protein sequence ID" value="CAA9466828.1"/>
    <property type="molecule type" value="Genomic_DNA"/>
</dbReference>
<feature type="region of interest" description="Disordered" evidence="1">
    <location>
        <begin position="84"/>
        <end position="166"/>
    </location>
</feature>
<feature type="compositionally biased region" description="Basic residues" evidence="1">
    <location>
        <begin position="102"/>
        <end position="114"/>
    </location>
</feature>
<feature type="compositionally biased region" description="Basic and acidic residues" evidence="1">
    <location>
        <begin position="28"/>
        <end position="37"/>
    </location>
</feature>
<protein>
    <submittedName>
        <fullName evidence="2">Uncharacterized protein</fullName>
    </submittedName>
</protein>
<proteinExistence type="predicted"/>
<feature type="non-terminal residue" evidence="2">
    <location>
        <position position="1"/>
    </location>
</feature>
<feature type="non-terminal residue" evidence="2">
    <location>
        <position position="232"/>
    </location>
</feature>
<feature type="region of interest" description="Disordered" evidence="1">
    <location>
        <begin position="1"/>
        <end position="45"/>
    </location>
</feature>
<feature type="compositionally biased region" description="Basic residues" evidence="1">
    <location>
        <begin position="1"/>
        <end position="14"/>
    </location>
</feature>
<reference evidence="2" key="1">
    <citation type="submission" date="2020-02" db="EMBL/GenBank/DDBJ databases">
        <authorList>
            <person name="Meier V. D."/>
        </authorList>
    </citation>
    <scope>NUCLEOTIDE SEQUENCE</scope>
    <source>
        <strain evidence="2">AVDCRST_MAG65</strain>
    </source>
</reference>
<evidence type="ECO:0000256" key="1">
    <source>
        <dbReference type="SAM" id="MobiDB-lite"/>
    </source>
</evidence>
<dbReference type="AlphaFoldDB" id="A0A6J4R851"/>
<feature type="region of interest" description="Disordered" evidence="1">
    <location>
        <begin position="56"/>
        <end position="75"/>
    </location>
</feature>
<organism evidence="2">
    <name type="scientific">uncultured Solirubrobacteraceae bacterium</name>
    <dbReference type="NCBI Taxonomy" id="1162706"/>
    <lineage>
        <taxon>Bacteria</taxon>
        <taxon>Bacillati</taxon>
        <taxon>Actinomycetota</taxon>
        <taxon>Thermoleophilia</taxon>
        <taxon>Solirubrobacterales</taxon>
        <taxon>Solirubrobacteraceae</taxon>
        <taxon>environmental samples</taxon>
    </lineage>
</organism>
<feature type="compositionally biased region" description="Low complexity" evidence="1">
    <location>
        <begin position="15"/>
        <end position="25"/>
    </location>
</feature>
<evidence type="ECO:0000313" key="2">
    <source>
        <dbReference type="EMBL" id="CAA9466828.1"/>
    </source>
</evidence>
<sequence length="232" mass="25825">GRRALRARLPRGTRRAGAPLPGPRARPGRSDRWRHAPADAGPHRRRALARLRCRAGGPRPRLPVARPGGVGQIQAAGGDRFLSRGQRQHRREAVRAPAVPARRGHGHRPIRRRPCGSGEHLGAEPAASGGRRRLARRARRCDRRARVRPAGTARGEAAHRGRRVAAQRRPPALGQYGPEALRLHPVRRRRRCRTPVRRCRHPQPCDRRLVVRHAALQAVLQGRGRRGGADRV</sequence>